<comment type="caution">
    <text evidence="1">The sequence shown here is derived from an EMBL/GenBank/DDBJ whole genome shotgun (WGS) entry which is preliminary data.</text>
</comment>
<evidence type="ECO:0000313" key="1">
    <source>
        <dbReference type="EMBL" id="KAA6347775.1"/>
    </source>
</evidence>
<gene>
    <name evidence="1" type="ORF">EZS27_004728</name>
</gene>
<organism evidence="1">
    <name type="scientific">termite gut metagenome</name>
    <dbReference type="NCBI Taxonomy" id="433724"/>
    <lineage>
        <taxon>unclassified sequences</taxon>
        <taxon>metagenomes</taxon>
        <taxon>organismal metagenomes</taxon>
    </lineage>
</organism>
<reference evidence="1" key="1">
    <citation type="submission" date="2019-03" db="EMBL/GenBank/DDBJ databases">
        <title>Single cell metagenomics reveals metabolic interactions within the superorganism composed of flagellate Streblomastix strix and complex community of Bacteroidetes bacteria on its surface.</title>
        <authorList>
            <person name="Treitli S.C."/>
            <person name="Kolisko M."/>
            <person name="Husnik F."/>
            <person name="Keeling P."/>
            <person name="Hampl V."/>
        </authorList>
    </citation>
    <scope>NUCLEOTIDE SEQUENCE</scope>
    <source>
        <strain evidence="1">STM</strain>
    </source>
</reference>
<accession>A0A5J4SRP5</accession>
<dbReference type="EMBL" id="SNRY01000084">
    <property type="protein sequence ID" value="KAA6347775.1"/>
    <property type="molecule type" value="Genomic_DNA"/>
</dbReference>
<name>A0A5J4SRP5_9ZZZZ</name>
<dbReference type="AlphaFoldDB" id="A0A5J4SRP5"/>
<proteinExistence type="predicted"/>
<sequence>MQFVQVLFFRNNLYLIFFHFYNEL</sequence>
<protein>
    <submittedName>
        <fullName evidence="1">Uncharacterized protein</fullName>
    </submittedName>
</protein>
<feature type="non-terminal residue" evidence="1">
    <location>
        <position position="24"/>
    </location>
</feature>